<dbReference type="Gene3D" id="3.20.20.70">
    <property type="entry name" value="Aldolase class I"/>
    <property type="match status" value="1"/>
</dbReference>
<gene>
    <name evidence="6" type="ORF">LTR24_000078</name>
</gene>
<dbReference type="PANTHER" id="PTHR43656:SF5">
    <property type="entry name" value="NADH:FLAVIN OXIDOREDUCTASE_NADH OXIDASE N-TERMINAL DOMAIN-CONTAINING PROTEIN"/>
    <property type="match status" value="1"/>
</dbReference>
<accession>A0ABR0KPZ6</accession>
<evidence type="ECO:0000313" key="7">
    <source>
        <dbReference type="Proteomes" id="UP001345013"/>
    </source>
</evidence>
<dbReference type="Pfam" id="PF00724">
    <property type="entry name" value="Oxidored_FMN"/>
    <property type="match status" value="1"/>
</dbReference>
<feature type="domain" description="NADH:flavin oxidoreductase/NADH oxidase N-terminal" evidence="5">
    <location>
        <begin position="22"/>
        <end position="339"/>
    </location>
</feature>
<keyword evidence="7" id="KW-1185">Reference proteome</keyword>
<dbReference type="Proteomes" id="UP001345013">
    <property type="component" value="Unassembled WGS sequence"/>
</dbReference>
<evidence type="ECO:0000256" key="2">
    <source>
        <dbReference type="ARBA" id="ARBA00022630"/>
    </source>
</evidence>
<keyword evidence="3" id="KW-0288">FMN</keyword>
<evidence type="ECO:0000256" key="4">
    <source>
        <dbReference type="ARBA" id="ARBA00023002"/>
    </source>
</evidence>
<keyword evidence="2" id="KW-0285">Flavoprotein</keyword>
<proteinExistence type="inferred from homology"/>
<evidence type="ECO:0000313" key="6">
    <source>
        <dbReference type="EMBL" id="KAK5102519.1"/>
    </source>
</evidence>
<comment type="caution">
    <text evidence="6">The sequence shown here is derived from an EMBL/GenBank/DDBJ whole genome shotgun (WGS) entry which is preliminary data.</text>
</comment>
<dbReference type="InterPro" id="IPR051799">
    <property type="entry name" value="NADH_flavin_oxidoreductase"/>
</dbReference>
<dbReference type="EMBL" id="JAVRRG010000001">
    <property type="protein sequence ID" value="KAK5102519.1"/>
    <property type="molecule type" value="Genomic_DNA"/>
</dbReference>
<keyword evidence="4" id="KW-0560">Oxidoreductase</keyword>
<dbReference type="PANTHER" id="PTHR43656">
    <property type="entry name" value="BINDING OXIDOREDUCTASE, PUTATIVE (AFU_ORTHOLOGUE AFUA_2G08260)-RELATED"/>
    <property type="match status" value="1"/>
</dbReference>
<dbReference type="InterPro" id="IPR013785">
    <property type="entry name" value="Aldolase_TIM"/>
</dbReference>
<reference evidence="6 7" key="1">
    <citation type="submission" date="2023-08" db="EMBL/GenBank/DDBJ databases">
        <title>Black Yeasts Isolated from many extreme environments.</title>
        <authorList>
            <person name="Coleine C."/>
            <person name="Stajich J.E."/>
            <person name="Selbmann L."/>
        </authorList>
    </citation>
    <scope>NUCLEOTIDE SEQUENCE [LARGE SCALE GENOMIC DNA]</scope>
    <source>
        <strain evidence="6 7">CCFEE 5885</strain>
    </source>
</reference>
<evidence type="ECO:0000256" key="3">
    <source>
        <dbReference type="ARBA" id="ARBA00022643"/>
    </source>
</evidence>
<dbReference type="CDD" id="cd04733">
    <property type="entry name" value="OYE_like_2_FMN"/>
    <property type="match status" value="1"/>
</dbReference>
<name>A0ABR0KPZ6_9EURO</name>
<dbReference type="SUPFAM" id="SSF51395">
    <property type="entry name" value="FMN-linked oxidoreductases"/>
    <property type="match status" value="1"/>
</dbReference>
<sequence length="451" mass="49372">MVPRYHSDNGDAAPLGKPLHFEFANRTAPNRFLKAAMTERLSSWDPKEFAKRGVPSENLINVYRRWGEGGFGVILTGNIMIAYDQLEAPGNPIIPPEAKAEAGDKRFDAFKKMADVSKAHGALIVGQVSHPGRQTEQRLQPDPVSASDIQLEGEVMGMKFAKPHAASKDEIAAIKKQFVHAAEYLQKAGYDGIQLHGAHGYLLAQFLSQTTNKRTDGYGGDLKGRARIVTEIADDIRKVVPTSTGFTLGIKINSVEFQQSGFSPDEAKELVSLLEDHKFDFVELSGGTYESLAFKHKRESSVKRESFFIEFAEQITPALKHTKSYVTGGLKTVGAMVKALDAVDGVGLARPICQEFELPKDILEGKVNGAIEQKLDQDNFGLTNVAAGTQIRQVGKDQKPIDLSSQDNVDAFMKDMGTWGQKMQEDAAGMNMYGYVDLQSIKTEPYAGTAA</sequence>
<protein>
    <recommendedName>
        <fullName evidence="5">NADH:flavin oxidoreductase/NADH oxidase N-terminal domain-containing protein</fullName>
    </recommendedName>
</protein>
<evidence type="ECO:0000256" key="1">
    <source>
        <dbReference type="ARBA" id="ARBA00005979"/>
    </source>
</evidence>
<evidence type="ECO:0000259" key="5">
    <source>
        <dbReference type="Pfam" id="PF00724"/>
    </source>
</evidence>
<organism evidence="6 7">
    <name type="scientific">Lithohypha guttulata</name>
    <dbReference type="NCBI Taxonomy" id="1690604"/>
    <lineage>
        <taxon>Eukaryota</taxon>
        <taxon>Fungi</taxon>
        <taxon>Dikarya</taxon>
        <taxon>Ascomycota</taxon>
        <taxon>Pezizomycotina</taxon>
        <taxon>Eurotiomycetes</taxon>
        <taxon>Chaetothyriomycetidae</taxon>
        <taxon>Chaetothyriales</taxon>
        <taxon>Trichomeriaceae</taxon>
        <taxon>Lithohypha</taxon>
    </lineage>
</organism>
<dbReference type="InterPro" id="IPR001155">
    <property type="entry name" value="OxRdtase_FMN_N"/>
</dbReference>
<comment type="similarity">
    <text evidence="1">Belongs to the NADH:flavin oxidoreductase/NADH oxidase family.</text>
</comment>